<gene>
    <name evidence="2" type="ORF">RMCT_3854</name>
</gene>
<feature type="region of interest" description="Disordered" evidence="1">
    <location>
        <begin position="1"/>
        <end position="25"/>
    </location>
</feature>
<protein>
    <submittedName>
        <fullName evidence="2">Uncharacterized protein</fullName>
    </submittedName>
</protein>
<evidence type="ECO:0000313" key="2">
    <source>
        <dbReference type="EMBL" id="GAT16885.1"/>
    </source>
</evidence>
<dbReference type="Proteomes" id="UP000069654">
    <property type="component" value="Unassembled WGS sequence"/>
</dbReference>
<accession>A0A117INI6</accession>
<reference evidence="3" key="2">
    <citation type="submission" date="2016-02" db="EMBL/GenBank/DDBJ databases">
        <title>Draft genome sequence of five rapidly growing Mycobacterium species.</title>
        <authorList>
            <person name="Katahira K."/>
            <person name="Gotou Y."/>
            <person name="Iida K."/>
            <person name="Ogura Y."/>
            <person name="Hayashi T."/>
        </authorList>
    </citation>
    <scope>NUCLEOTIDE SEQUENCE [LARGE SCALE GENOMIC DNA]</scope>
    <source>
        <strain evidence="3">JCM6362</strain>
    </source>
</reference>
<dbReference type="AlphaFoldDB" id="A0A117INI6"/>
<evidence type="ECO:0000256" key="1">
    <source>
        <dbReference type="SAM" id="MobiDB-lite"/>
    </source>
</evidence>
<comment type="caution">
    <text evidence="2">The sequence shown here is derived from an EMBL/GenBank/DDBJ whole genome shotgun (WGS) entry which is preliminary data.</text>
</comment>
<dbReference type="EMBL" id="BCTB01000049">
    <property type="protein sequence ID" value="GAT16885.1"/>
    <property type="molecule type" value="Genomic_DNA"/>
</dbReference>
<name>A0A117INI6_MYCTH</name>
<evidence type="ECO:0000313" key="3">
    <source>
        <dbReference type="Proteomes" id="UP000069654"/>
    </source>
</evidence>
<proteinExistence type="predicted"/>
<reference evidence="2 3" key="1">
    <citation type="journal article" date="2016" name="Genome Announc.">
        <title>Draft Genome Sequences of Five Rapidly Growing Mycobacterium Species, M. thermoresistibile, M. fortuitum subsp. acetamidolyticum, M. canariasense, M. brisbanense, and M. novocastrense.</title>
        <authorList>
            <person name="Katahira K."/>
            <person name="Ogura Y."/>
            <person name="Gotoh Y."/>
            <person name="Hayashi T."/>
        </authorList>
    </citation>
    <scope>NUCLEOTIDE SEQUENCE [LARGE SCALE GENOMIC DNA]</scope>
    <source>
        <strain evidence="2 3">JCM6362</strain>
    </source>
</reference>
<sequence>MNQRRDSSGFPTLAARSPPPRHTRHRHCTVTTAAALSPSAVHLPPGSLQPVRYSRFATAGSLQPARYSTRPRAVLRNACGSTRDTP</sequence>
<organism evidence="2 3">
    <name type="scientific">Mycolicibacterium thermoresistibile</name>
    <name type="common">Mycobacterium thermoresistibile</name>
    <dbReference type="NCBI Taxonomy" id="1797"/>
    <lineage>
        <taxon>Bacteria</taxon>
        <taxon>Bacillati</taxon>
        <taxon>Actinomycetota</taxon>
        <taxon>Actinomycetes</taxon>
        <taxon>Mycobacteriales</taxon>
        <taxon>Mycobacteriaceae</taxon>
        <taxon>Mycolicibacterium</taxon>
    </lineage>
</organism>